<dbReference type="HAMAP" id="MF_01217">
    <property type="entry name" value="Acyl_carrier"/>
    <property type="match status" value="1"/>
</dbReference>
<organism evidence="11 12">
    <name type="scientific">Alkalibacter saccharofermentans DSM 14828</name>
    <dbReference type="NCBI Taxonomy" id="1120975"/>
    <lineage>
        <taxon>Bacteria</taxon>
        <taxon>Bacillati</taxon>
        <taxon>Bacillota</taxon>
        <taxon>Clostridia</taxon>
        <taxon>Eubacteriales</taxon>
        <taxon>Eubacteriaceae</taxon>
        <taxon>Alkalibacter</taxon>
    </lineage>
</organism>
<dbReference type="InterPro" id="IPR003231">
    <property type="entry name" value="ACP"/>
</dbReference>
<dbReference type="UniPathway" id="UPA00094"/>
<evidence type="ECO:0000256" key="5">
    <source>
        <dbReference type="ARBA" id="ARBA00023098"/>
    </source>
</evidence>
<dbReference type="AlphaFoldDB" id="A0A1M4S5K9"/>
<dbReference type="PANTHER" id="PTHR20863">
    <property type="entry name" value="ACYL CARRIER PROTEIN"/>
    <property type="match status" value="1"/>
</dbReference>
<sequence>MDTFEKIKGIILDHLDVKEEDITLNADLMEDIGADSLDIAEIIMAIEEEFNIELNEEDIEKMKTIKDLVEYLEK</sequence>
<feature type="domain" description="Carrier" evidence="10">
    <location>
        <begin position="1"/>
        <end position="74"/>
    </location>
</feature>
<comment type="PTM">
    <text evidence="9">4'-phosphopantetheine is transferred from CoA to a specific serine of apo-ACP by acpS.</text>
</comment>
<name>A0A1M4S5K9_9FIRM</name>
<comment type="function">
    <text evidence="7 9">Carrier of the growing fatty acid chain in fatty acid biosynthesis.</text>
</comment>
<comment type="PTM">
    <text evidence="7">4'-phosphopantetheine is transferred from CoA to a specific serine of apo-ACP by AcpS. This modification is essential for activity because fatty acids are bound in thioester linkage to the sulfhydryl of the prosthetic group.</text>
</comment>
<dbReference type="InterPro" id="IPR036736">
    <property type="entry name" value="ACP-like_sf"/>
</dbReference>
<keyword evidence="7" id="KW-0963">Cytoplasm</keyword>
<dbReference type="PROSITE" id="PS50075">
    <property type="entry name" value="CARRIER"/>
    <property type="match status" value="1"/>
</dbReference>
<evidence type="ECO:0000259" key="10">
    <source>
        <dbReference type="PROSITE" id="PS50075"/>
    </source>
</evidence>
<gene>
    <name evidence="7" type="primary">acpP</name>
    <name evidence="11" type="ORF">SAMN02746064_00078</name>
</gene>
<comment type="pathway">
    <text evidence="7 9">Lipid metabolism; fatty acid biosynthesis.</text>
</comment>
<dbReference type="Proteomes" id="UP000184251">
    <property type="component" value="Unassembled WGS sequence"/>
</dbReference>
<evidence type="ECO:0000256" key="2">
    <source>
        <dbReference type="ARBA" id="ARBA00022516"/>
    </source>
</evidence>
<dbReference type="SUPFAM" id="SSF47336">
    <property type="entry name" value="ACP-like"/>
    <property type="match status" value="1"/>
</dbReference>
<dbReference type="PANTHER" id="PTHR20863:SF76">
    <property type="entry name" value="CARRIER DOMAIN-CONTAINING PROTEIN"/>
    <property type="match status" value="1"/>
</dbReference>
<reference evidence="11 12" key="1">
    <citation type="submission" date="2016-11" db="EMBL/GenBank/DDBJ databases">
        <authorList>
            <person name="Jaros S."/>
            <person name="Januszkiewicz K."/>
            <person name="Wedrychowicz H."/>
        </authorList>
    </citation>
    <scope>NUCLEOTIDE SEQUENCE [LARGE SCALE GENOMIC DNA]</scope>
    <source>
        <strain evidence="11 12">DSM 14828</strain>
    </source>
</reference>
<dbReference type="PROSITE" id="PS00012">
    <property type="entry name" value="PHOSPHOPANTETHEINE"/>
    <property type="match status" value="1"/>
</dbReference>
<dbReference type="GO" id="GO:0016020">
    <property type="term" value="C:membrane"/>
    <property type="evidence" value="ECO:0007669"/>
    <property type="project" value="GOC"/>
</dbReference>
<keyword evidence="4 7" id="KW-0276">Fatty acid metabolism</keyword>
<evidence type="ECO:0000256" key="9">
    <source>
        <dbReference type="RuleBase" id="RU003545"/>
    </source>
</evidence>
<feature type="modified residue" description="O-(pantetheine 4'-phosphoryl)serine" evidence="7">
    <location>
        <position position="36"/>
    </location>
</feature>
<dbReference type="NCBIfam" id="NF002148">
    <property type="entry name" value="PRK00982.1-2"/>
    <property type="match status" value="1"/>
</dbReference>
<keyword evidence="1 7" id="KW-0596">Phosphopantetheine</keyword>
<dbReference type="EMBL" id="FQTU01000001">
    <property type="protein sequence ID" value="SHE27460.1"/>
    <property type="molecule type" value="Genomic_DNA"/>
</dbReference>
<dbReference type="InterPro" id="IPR006162">
    <property type="entry name" value="Ppantetheine_attach_site"/>
</dbReference>
<keyword evidence="5 7" id="KW-0443">Lipid metabolism</keyword>
<accession>A0A1M4S5K9</accession>
<dbReference type="Pfam" id="PF00550">
    <property type="entry name" value="PP-binding"/>
    <property type="match status" value="1"/>
</dbReference>
<evidence type="ECO:0000256" key="3">
    <source>
        <dbReference type="ARBA" id="ARBA00022553"/>
    </source>
</evidence>
<dbReference type="GO" id="GO:0009245">
    <property type="term" value="P:lipid A biosynthetic process"/>
    <property type="evidence" value="ECO:0007669"/>
    <property type="project" value="TreeGrafter"/>
</dbReference>
<dbReference type="GO" id="GO:0000035">
    <property type="term" value="F:acyl binding"/>
    <property type="evidence" value="ECO:0007669"/>
    <property type="project" value="TreeGrafter"/>
</dbReference>
<keyword evidence="3 7" id="KW-0597">Phosphoprotein</keyword>
<dbReference type="OrthoDB" id="9804551at2"/>
<comment type="subcellular location">
    <subcellularLocation>
        <location evidence="7">Cytoplasm</location>
    </subcellularLocation>
</comment>
<evidence type="ECO:0000256" key="4">
    <source>
        <dbReference type="ARBA" id="ARBA00022832"/>
    </source>
</evidence>
<dbReference type="Gene3D" id="1.10.1200.10">
    <property type="entry name" value="ACP-like"/>
    <property type="match status" value="1"/>
</dbReference>
<evidence type="ECO:0000256" key="6">
    <source>
        <dbReference type="ARBA" id="ARBA00023160"/>
    </source>
</evidence>
<dbReference type="NCBIfam" id="TIGR00517">
    <property type="entry name" value="acyl_carrier"/>
    <property type="match status" value="1"/>
</dbReference>
<dbReference type="STRING" id="1120975.SAMN02746064_00078"/>
<keyword evidence="12" id="KW-1185">Reference proteome</keyword>
<dbReference type="GO" id="GO:0005829">
    <property type="term" value="C:cytosol"/>
    <property type="evidence" value="ECO:0007669"/>
    <property type="project" value="TreeGrafter"/>
</dbReference>
<proteinExistence type="inferred from homology"/>
<dbReference type="NCBIfam" id="NF002150">
    <property type="entry name" value="PRK00982.1-4"/>
    <property type="match status" value="1"/>
</dbReference>
<keyword evidence="6 7" id="KW-0275">Fatty acid biosynthesis</keyword>
<dbReference type="GO" id="GO:0000036">
    <property type="term" value="F:acyl carrier activity"/>
    <property type="evidence" value="ECO:0007669"/>
    <property type="project" value="UniProtKB-UniRule"/>
</dbReference>
<evidence type="ECO:0000256" key="7">
    <source>
        <dbReference type="HAMAP-Rule" id="MF_01217"/>
    </source>
</evidence>
<keyword evidence="2 7" id="KW-0444">Lipid biosynthesis</keyword>
<dbReference type="InterPro" id="IPR009081">
    <property type="entry name" value="PP-bd_ACP"/>
</dbReference>
<comment type="similarity">
    <text evidence="7">Belongs to the acyl carrier protein (ACP) family.</text>
</comment>
<evidence type="ECO:0000313" key="11">
    <source>
        <dbReference type="EMBL" id="SHE27460.1"/>
    </source>
</evidence>
<evidence type="ECO:0000256" key="8">
    <source>
        <dbReference type="NCBIfam" id="TIGR00517"/>
    </source>
</evidence>
<evidence type="ECO:0000256" key="1">
    <source>
        <dbReference type="ARBA" id="ARBA00022450"/>
    </source>
</evidence>
<evidence type="ECO:0000313" key="12">
    <source>
        <dbReference type="Proteomes" id="UP000184251"/>
    </source>
</evidence>
<protein>
    <recommendedName>
        <fullName evidence="7 8">Acyl carrier protein</fullName>
        <shortName evidence="7">ACP</shortName>
    </recommendedName>
</protein>